<keyword evidence="4" id="KW-0378">Hydrolase</keyword>
<evidence type="ECO:0000256" key="4">
    <source>
        <dbReference type="ARBA" id="ARBA00022801"/>
    </source>
</evidence>
<dbReference type="OrthoDB" id="2128708at2759"/>
<comment type="cofactor">
    <cofactor evidence="1">
        <name>Co(2+)</name>
        <dbReference type="ChEBI" id="CHEBI:48828"/>
    </cofactor>
</comment>
<dbReference type="PANTHER" id="PTHR46471">
    <property type="entry name" value="CHITIN DEACETYLASE"/>
    <property type="match status" value="1"/>
</dbReference>
<proteinExistence type="predicted"/>
<evidence type="ECO:0000313" key="9">
    <source>
        <dbReference type="EMBL" id="KAF2421204.1"/>
    </source>
</evidence>
<dbReference type="InterPro" id="IPR002509">
    <property type="entry name" value="NODB_dom"/>
</dbReference>
<dbReference type="GO" id="GO:0046872">
    <property type="term" value="F:metal ion binding"/>
    <property type="evidence" value="ECO:0007669"/>
    <property type="project" value="UniProtKB-KW"/>
</dbReference>
<evidence type="ECO:0000256" key="3">
    <source>
        <dbReference type="ARBA" id="ARBA00022729"/>
    </source>
</evidence>
<keyword evidence="3" id="KW-0732">Signal</keyword>
<evidence type="ECO:0000313" key="10">
    <source>
        <dbReference type="Proteomes" id="UP000800235"/>
    </source>
</evidence>
<feature type="region of interest" description="Disordered" evidence="7">
    <location>
        <begin position="167"/>
        <end position="214"/>
    </location>
</feature>
<evidence type="ECO:0000256" key="1">
    <source>
        <dbReference type="ARBA" id="ARBA00001941"/>
    </source>
</evidence>
<keyword evidence="6" id="KW-0170">Cobalt</keyword>
<dbReference type="InterPro" id="IPR011330">
    <property type="entry name" value="Glyco_hydro/deAcase_b/a-brl"/>
</dbReference>
<dbReference type="PANTHER" id="PTHR46471:SF6">
    <property type="entry name" value="GLYCOSYL HYDROLASE"/>
    <property type="match status" value="1"/>
</dbReference>
<dbReference type="AlphaFoldDB" id="A0A9P4NGY5"/>
<feature type="compositionally biased region" description="Low complexity" evidence="7">
    <location>
        <begin position="167"/>
        <end position="180"/>
    </location>
</feature>
<dbReference type="Gene3D" id="3.20.20.370">
    <property type="entry name" value="Glycoside hydrolase/deacetylase"/>
    <property type="match status" value="1"/>
</dbReference>
<dbReference type="PROSITE" id="PS51677">
    <property type="entry name" value="NODB"/>
    <property type="match status" value="1"/>
</dbReference>
<keyword evidence="10" id="KW-1185">Reference proteome</keyword>
<evidence type="ECO:0000256" key="6">
    <source>
        <dbReference type="ARBA" id="ARBA00023285"/>
    </source>
</evidence>
<dbReference type="EMBL" id="MU007100">
    <property type="protein sequence ID" value="KAF2421204.1"/>
    <property type="molecule type" value="Genomic_DNA"/>
</dbReference>
<dbReference type="GO" id="GO:0005975">
    <property type="term" value="P:carbohydrate metabolic process"/>
    <property type="evidence" value="ECO:0007669"/>
    <property type="project" value="InterPro"/>
</dbReference>
<sequence length="778" mass="84683">MSFASVVLGACTSPLLIDDFSKWSSNRNLLGLFTSDDGSLLSSSAANGILTFNPKFNSYIYENIPCQEAKSNGYTSIQFNLKGSPGASMTLEMQARASCAAPSYQSYWYTLNNITGSTQAVTVPLVDFPGLNSNAITAFVWSSFKNVTSSWELSNIQFGCGTAVRSSPSASLTTLPSKPLAPSSTTGITRPTPKLSASNAATQPRSSGTISDAATTSTTCPNLLIDDWVSQSRLTFLYYNAMLQPSSDDMTMGSIVVSDNRVTLTPKSNSYFYSQVGCVNAKDAYGGISLRIKAPAGTSFTVQISSASECGGVNTANVDQTTSQLGWQFNGQEQLYNIPLSKYGKLDISKITTILFSGLNNAITLGPLAFYCGSNPIEYVLSHPSIPNNPETTVPAPPGNAPSMMIDEFGSSERNSLGFWHGGDESMTLTWAANRLSISSPDPDYSFYSQLSATCADLSKYENSYLHIAYSGSNAFSVALQQHNSQCNENIVPYPETWDSLEAARYASATDIYIPMSHFNIIKARVLGIALKGFYRSDVTNISKIEIVPSVPNGVTIPKKLPSGNLIFACKRPNSFAFAIDDGDPVFAQQVMQTIRNAGIKVTFFTVGAPLLDASTNLTNVYREMAAQGHQIALHSFTHPKMEGLPSYSAIDWEYNNDIDAVSKQLNGLHTPYFRPPFGTEGARMRQRLAVATKTDNPYIVNWSVDVQDWMWAMTGTPEKQLEAFQNDVDKGGNLVVMHYLYKSTVDYLPRFIEIAKKTGKKLMRVDQCMMDPNAPPL</sequence>
<name>A0A9P4NGY5_9PEZI</name>
<evidence type="ECO:0000256" key="5">
    <source>
        <dbReference type="ARBA" id="ARBA00023277"/>
    </source>
</evidence>
<evidence type="ECO:0000256" key="2">
    <source>
        <dbReference type="ARBA" id="ARBA00022723"/>
    </source>
</evidence>
<evidence type="ECO:0000259" key="8">
    <source>
        <dbReference type="PROSITE" id="PS51677"/>
    </source>
</evidence>
<dbReference type="Pfam" id="PF01522">
    <property type="entry name" value="Polysacc_deac_1"/>
    <property type="match status" value="1"/>
</dbReference>
<evidence type="ECO:0000256" key="7">
    <source>
        <dbReference type="SAM" id="MobiDB-lite"/>
    </source>
</evidence>
<keyword evidence="5" id="KW-0119">Carbohydrate metabolism</keyword>
<dbReference type="GO" id="GO:0016810">
    <property type="term" value="F:hydrolase activity, acting on carbon-nitrogen (but not peptide) bonds"/>
    <property type="evidence" value="ECO:0007669"/>
    <property type="project" value="InterPro"/>
</dbReference>
<feature type="domain" description="NodB homology" evidence="8">
    <location>
        <begin position="574"/>
        <end position="764"/>
    </location>
</feature>
<dbReference type="CDD" id="cd10917">
    <property type="entry name" value="CE4_NodB_like_6s_7s"/>
    <property type="match status" value="1"/>
</dbReference>
<gene>
    <name evidence="9" type="ORF">EJ08DRAFT_702086</name>
</gene>
<organism evidence="9 10">
    <name type="scientific">Tothia fuscella</name>
    <dbReference type="NCBI Taxonomy" id="1048955"/>
    <lineage>
        <taxon>Eukaryota</taxon>
        <taxon>Fungi</taxon>
        <taxon>Dikarya</taxon>
        <taxon>Ascomycota</taxon>
        <taxon>Pezizomycotina</taxon>
        <taxon>Dothideomycetes</taxon>
        <taxon>Pleosporomycetidae</taxon>
        <taxon>Venturiales</taxon>
        <taxon>Cylindrosympodiaceae</taxon>
        <taxon>Tothia</taxon>
    </lineage>
</organism>
<comment type="caution">
    <text evidence="9">The sequence shown here is derived from an EMBL/GenBank/DDBJ whole genome shotgun (WGS) entry which is preliminary data.</text>
</comment>
<keyword evidence="2" id="KW-0479">Metal-binding</keyword>
<reference evidence="9" key="1">
    <citation type="journal article" date="2020" name="Stud. Mycol.">
        <title>101 Dothideomycetes genomes: a test case for predicting lifestyles and emergence of pathogens.</title>
        <authorList>
            <person name="Haridas S."/>
            <person name="Albert R."/>
            <person name="Binder M."/>
            <person name="Bloem J."/>
            <person name="Labutti K."/>
            <person name="Salamov A."/>
            <person name="Andreopoulos B."/>
            <person name="Baker S."/>
            <person name="Barry K."/>
            <person name="Bills G."/>
            <person name="Bluhm B."/>
            <person name="Cannon C."/>
            <person name="Castanera R."/>
            <person name="Culley D."/>
            <person name="Daum C."/>
            <person name="Ezra D."/>
            <person name="Gonzalez J."/>
            <person name="Henrissat B."/>
            <person name="Kuo A."/>
            <person name="Liang C."/>
            <person name="Lipzen A."/>
            <person name="Lutzoni F."/>
            <person name="Magnuson J."/>
            <person name="Mondo S."/>
            <person name="Nolan M."/>
            <person name="Ohm R."/>
            <person name="Pangilinan J."/>
            <person name="Park H.-J."/>
            <person name="Ramirez L."/>
            <person name="Alfaro M."/>
            <person name="Sun H."/>
            <person name="Tritt A."/>
            <person name="Yoshinaga Y."/>
            <person name="Zwiers L.-H."/>
            <person name="Turgeon B."/>
            <person name="Goodwin S."/>
            <person name="Spatafora J."/>
            <person name="Crous P."/>
            <person name="Grigoriev I."/>
        </authorList>
    </citation>
    <scope>NUCLEOTIDE SEQUENCE</scope>
    <source>
        <strain evidence="9">CBS 130266</strain>
    </source>
</reference>
<dbReference type="SUPFAM" id="SSF88713">
    <property type="entry name" value="Glycoside hydrolase/deacetylase"/>
    <property type="match status" value="1"/>
</dbReference>
<accession>A0A9P4NGY5</accession>
<dbReference type="Proteomes" id="UP000800235">
    <property type="component" value="Unassembled WGS sequence"/>
</dbReference>
<protein>
    <submittedName>
        <fullName evidence="9">Polysaccharide deacetylase</fullName>
    </submittedName>
</protein>
<feature type="compositionally biased region" description="Polar residues" evidence="7">
    <location>
        <begin position="182"/>
        <end position="214"/>
    </location>
</feature>